<evidence type="ECO:0000256" key="1">
    <source>
        <dbReference type="SAM" id="Phobius"/>
    </source>
</evidence>
<reference evidence="3 4" key="1">
    <citation type="submission" date="2020-08" db="EMBL/GenBank/DDBJ databases">
        <title>Genomic Encyclopedia of Type Strains, Phase IV (KMG-IV): sequencing the most valuable type-strain genomes for metagenomic binning, comparative biology and taxonomic classification.</title>
        <authorList>
            <person name="Goeker M."/>
        </authorList>
    </citation>
    <scope>NUCLEOTIDE SEQUENCE [LARGE SCALE GENOMIC DNA]</scope>
    <source>
        <strain evidence="3 4">DSM 2461</strain>
    </source>
</reference>
<dbReference type="Proteomes" id="UP000587760">
    <property type="component" value="Unassembled WGS sequence"/>
</dbReference>
<dbReference type="PANTHER" id="PTHR14859">
    <property type="entry name" value="CALCOFLUOR WHITE HYPERSENSITIVE PROTEIN PRECURSOR"/>
    <property type="match status" value="1"/>
</dbReference>
<dbReference type="InterPro" id="IPR036691">
    <property type="entry name" value="Endo/exonu/phosph_ase_sf"/>
</dbReference>
<comment type="caution">
    <text evidence="3">The sequence shown here is derived from an EMBL/GenBank/DDBJ whole genome shotgun (WGS) entry which is preliminary data.</text>
</comment>
<keyword evidence="1" id="KW-0472">Membrane</keyword>
<dbReference type="AlphaFoldDB" id="A0A841RCS5"/>
<sequence>MKKILLIIVYTIVSLVIILGGLVLWLTITDYRPDLITSAEMTNQGQSPRTSESLTIINWNLGYGGLGENMDFFMDGGTGVRAPEAEYLTNWQGIETFIRKNTADVYFFQEMDRKSTRSYKNDQYEITAELLAGYNRTFAPNYKVKYIPSPTIVGTQYGSVLSGLALFSRFPFSQSLRYSLPGNYKWPKSVFFLDRCLLVSTATVSGGKEVVFINAHLSAYDKGGFLKKDQLKFLKDLAEKEYGDGKYVIIGGDWNSYMPGTDGATFKSEEKAPDFYQPLPPDWQMEGWTWGADRSTPTNRSLAAPYKAGETFTTVIDGFLLSPNLELKSINTIDLNFKHTDHNPLRLEVSFR</sequence>
<protein>
    <submittedName>
        <fullName evidence="3">Endonuclease/exonuclease/phosphatase family metal-dependent hydrolase</fullName>
    </submittedName>
</protein>
<dbReference type="InterPro" id="IPR005135">
    <property type="entry name" value="Endo/exonuclease/phosphatase"/>
</dbReference>
<keyword evidence="3" id="KW-0378">Hydrolase</keyword>
<dbReference type="GO" id="GO:0016020">
    <property type="term" value="C:membrane"/>
    <property type="evidence" value="ECO:0007669"/>
    <property type="project" value="GOC"/>
</dbReference>
<keyword evidence="3" id="KW-0540">Nuclease</keyword>
<gene>
    <name evidence="3" type="ORF">HNR50_003146</name>
</gene>
<evidence type="ECO:0000313" key="4">
    <source>
        <dbReference type="Proteomes" id="UP000587760"/>
    </source>
</evidence>
<dbReference type="Pfam" id="PF03372">
    <property type="entry name" value="Exo_endo_phos"/>
    <property type="match status" value="1"/>
</dbReference>
<keyword evidence="3" id="KW-0269">Exonuclease</keyword>
<dbReference type="GO" id="GO:0006506">
    <property type="term" value="P:GPI anchor biosynthetic process"/>
    <property type="evidence" value="ECO:0007669"/>
    <property type="project" value="TreeGrafter"/>
</dbReference>
<accession>A0A841RCS5</accession>
<dbReference type="RefSeq" id="WP_184747712.1">
    <property type="nucleotide sequence ID" value="NZ_JACHGJ010000006.1"/>
</dbReference>
<evidence type="ECO:0000313" key="3">
    <source>
        <dbReference type="EMBL" id="MBB6481466.1"/>
    </source>
</evidence>
<evidence type="ECO:0000259" key="2">
    <source>
        <dbReference type="Pfam" id="PF03372"/>
    </source>
</evidence>
<dbReference type="GO" id="GO:0004527">
    <property type="term" value="F:exonuclease activity"/>
    <property type="evidence" value="ECO:0007669"/>
    <property type="project" value="UniProtKB-KW"/>
</dbReference>
<proteinExistence type="predicted"/>
<keyword evidence="4" id="KW-1185">Reference proteome</keyword>
<keyword evidence="1" id="KW-0812">Transmembrane</keyword>
<feature type="domain" description="Endonuclease/exonuclease/phosphatase" evidence="2">
    <location>
        <begin position="94"/>
        <end position="297"/>
    </location>
</feature>
<organism evidence="3 4">
    <name type="scientific">Spirochaeta isovalerica</name>
    <dbReference type="NCBI Taxonomy" id="150"/>
    <lineage>
        <taxon>Bacteria</taxon>
        <taxon>Pseudomonadati</taxon>
        <taxon>Spirochaetota</taxon>
        <taxon>Spirochaetia</taxon>
        <taxon>Spirochaetales</taxon>
        <taxon>Spirochaetaceae</taxon>
        <taxon>Spirochaeta</taxon>
    </lineage>
</organism>
<dbReference type="EMBL" id="JACHGJ010000006">
    <property type="protein sequence ID" value="MBB6481466.1"/>
    <property type="molecule type" value="Genomic_DNA"/>
</dbReference>
<dbReference type="SUPFAM" id="SSF56219">
    <property type="entry name" value="DNase I-like"/>
    <property type="match status" value="1"/>
</dbReference>
<dbReference type="InterPro" id="IPR051916">
    <property type="entry name" value="GPI-anchor_lipid_remodeler"/>
</dbReference>
<dbReference type="Gene3D" id="3.60.10.10">
    <property type="entry name" value="Endonuclease/exonuclease/phosphatase"/>
    <property type="match status" value="1"/>
</dbReference>
<keyword evidence="3" id="KW-0255">Endonuclease</keyword>
<keyword evidence="1" id="KW-1133">Transmembrane helix</keyword>
<dbReference type="PANTHER" id="PTHR14859:SF1">
    <property type="entry name" value="PGAP2-INTERACTING PROTEIN"/>
    <property type="match status" value="1"/>
</dbReference>
<feature type="transmembrane region" description="Helical" evidence="1">
    <location>
        <begin position="7"/>
        <end position="28"/>
    </location>
</feature>
<dbReference type="GO" id="GO:0004519">
    <property type="term" value="F:endonuclease activity"/>
    <property type="evidence" value="ECO:0007669"/>
    <property type="project" value="UniProtKB-KW"/>
</dbReference>
<name>A0A841RCS5_9SPIO</name>